<comment type="caution">
    <text evidence="4">The sequence shown here is derived from an EMBL/GenBank/DDBJ whole genome shotgun (WGS) entry which is preliminary data.</text>
</comment>
<dbReference type="GO" id="GO:0006284">
    <property type="term" value="P:base-excision repair"/>
    <property type="evidence" value="ECO:0007669"/>
    <property type="project" value="TreeGrafter"/>
</dbReference>
<evidence type="ECO:0000256" key="2">
    <source>
        <dbReference type="ARBA" id="ARBA00009761"/>
    </source>
</evidence>
<dbReference type="AlphaFoldDB" id="A0AAW0SS06"/>
<dbReference type="FunFam" id="2.40.50.140:FF:000395">
    <property type="entry name" value="Replication protein A3"/>
    <property type="match status" value="1"/>
</dbReference>
<dbReference type="Gene3D" id="2.40.50.140">
    <property type="entry name" value="Nucleic acid-binding proteins"/>
    <property type="match status" value="1"/>
</dbReference>
<keyword evidence="5" id="KW-1185">Reference proteome</keyword>
<dbReference type="Pfam" id="PF08661">
    <property type="entry name" value="Rep_fac-A_3"/>
    <property type="match status" value="1"/>
</dbReference>
<name>A0AAW0SS06_SCYPA</name>
<dbReference type="InterPro" id="IPR012340">
    <property type="entry name" value="NA-bd_OB-fold"/>
</dbReference>
<dbReference type="InterPro" id="IPR013970">
    <property type="entry name" value="Rfa2"/>
</dbReference>
<dbReference type="Proteomes" id="UP001487740">
    <property type="component" value="Unassembled WGS sequence"/>
</dbReference>
<comment type="subcellular location">
    <subcellularLocation>
        <location evidence="1">Nucleus</location>
    </subcellularLocation>
</comment>
<comment type="similarity">
    <text evidence="2">Belongs to the replication factor A protein 3 family.</text>
</comment>
<evidence type="ECO:0000313" key="5">
    <source>
        <dbReference type="Proteomes" id="UP001487740"/>
    </source>
</evidence>
<dbReference type="EMBL" id="JARAKH010000046">
    <property type="protein sequence ID" value="KAK8378185.1"/>
    <property type="molecule type" value="Genomic_DNA"/>
</dbReference>
<evidence type="ECO:0000313" key="4">
    <source>
        <dbReference type="EMBL" id="KAK8378185.1"/>
    </source>
</evidence>
<dbReference type="GO" id="GO:0003684">
    <property type="term" value="F:damaged DNA binding"/>
    <property type="evidence" value="ECO:0007669"/>
    <property type="project" value="TreeGrafter"/>
</dbReference>
<protein>
    <recommendedName>
        <fullName evidence="6">Replication protein A3</fullName>
    </recommendedName>
</protein>
<reference evidence="4 5" key="1">
    <citation type="submission" date="2023-03" db="EMBL/GenBank/DDBJ databases">
        <title>High-quality genome of Scylla paramamosain provides insights in environmental adaptation.</title>
        <authorList>
            <person name="Zhang L."/>
        </authorList>
    </citation>
    <scope>NUCLEOTIDE SEQUENCE [LARGE SCALE GENOMIC DNA]</scope>
    <source>
        <strain evidence="4">LZ_2023a</strain>
        <tissue evidence="4">Muscle</tissue>
    </source>
</reference>
<accession>A0AAW0SS06</accession>
<proteinExistence type="inferred from homology"/>
<dbReference type="GO" id="GO:0005662">
    <property type="term" value="C:DNA replication factor A complex"/>
    <property type="evidence" value="ECO:0007669"/>
    <property type="project" value="TreeGrafter"/>
</dbReference>
<dbReference type="GO" id="GO:0006260">
    <property type="term" value="P:DNA replication"/>
    <property type="evidence" value="ECO:0007669"/>
    <property type="project" value="InterPro"/>
</dbReference>
<gene>
    <name evidence="4" type="ORF">O3P69_018866</name>
</gene>
<sequence>MVSNASEPSMRVNGALLPMYTGQKVVLVGTVAQVDPSGSSLMVKASDGKMVMVTLPNPLQGVIEVHGVGQGQKVMCQSYITFPQMQADKFDAALYDEALKLIQSVRDNPWKPDM</sequence>
<evidence type="ECO:0008006" key="6">
    <source>
        <dbReference type="Google" id="ProtNLM"/>
    </source>
</evidence>
<evidence type="ECO:0000256" key="3">
    <source>
        <dbReference type="ARBA" id="ARBA00023242"/>
    </source>
</evidence>
<dbReference type="PANTHER" id="PTHR15114">
    <property type="entry name" value="REPLICATION PROTEIN A3"/>
    <property type="match status" value="1"/>
</dbReference>
<organism evidence="4 5">
    <name type="scientific">Scylla paramamosain</name>
    <name type="common">Mud crab</name>
    <dbReference type="NCBI Taxonomy" id="85552"/>
    <lineage>
        <taxon>Eukaryota</taxon>
        <taxon>Metazoa</taxon>
        <taxon>Ecdysozoa</taxon>
        <taxon>Arthropoda</taxon>
        <taxon>Crustacea</taxon>
        <taxon>Multicrustacea</taxon>
        <taxon>Malacostraca</taxon>
        <taxon>Eumalacostraca</taxon>
        <taxon>Eucarida</taxon>
        <taxon>Decapoda</taxon>
        <taxon>Pleocyemata</taxon>
        <taxon>Brachyura</taxon>
        <taxon>Eubrachyura</taxon>
        <taxon>Portunoidea</taxon>
        <taxon>Portunidae</taxon>
        <taxon>Portuninae</taxon>
        <taxon>Scylla</taxon>
    </lineage>
</organism>
<evidence type="ECO:0000256" key="1">
    <source>
        <dbReference type="ARBA" id="ARBA00004123"/>
    </source>
</evidence>
<keyword evidence="3" id="KW-0539">Nucleus</keyword>
<dbReference type="GO" id="GO:0006298">
    <property type="term" value="P:mismatch repair"/>
    <property type="evidence" value="ECO:0007669"/>
    <property type="project" value="TreeGrafter"/>
</dbReference>
<dbReference type="CDD" id="cd04479">
    <property type="entry name" value="RPA3"/>
    <property type="match status" value="1"/>
</dbReference>
<dbReference type="GO" id="GO:0035861">
    <property type="term" value="C:site of double-strand break"/>
    <property type="evidence" value="ECO:0007669"/>
    <property type="project" value="TreeGrafter"/>
</dbReference>
<dbReference type="SUPFAM" id="SSF50249">
    <property type="entry name" value="Nucleic acid-binding proteins"/>
    <property type="match status" value="1"/>
</dbReference>
<dbReference type="PANTHER" id="PTHR15114:SF1">
    <property type="entry name" value="REPLICATION PROTEIN A 14 KDA SUBUNIT"/>
    <property type="match status" value="1"/>
</dbReference>
<dbReference type="GO" id="GO:0000724">
    <property type="term" value="P:double-strand break repair via homologous recombination"/>
    <property type="evidence" value="ECO:0007669"/>
    <property type="project" value="TreeGrafter"/>
</dbReference>
<dbReference type="GO" id="GO:0006289">
    <property type="term" value="P:nucleotide-excision repair"/>
    <property type="evidence" value="ECO:0007669"/>
    <property type="project" value="TreeGrafter"/>
</dbReference>
<dbReference type="GO" id="GO:0003697">
    <property type="term" value="F:single-stranded DNA binding"/>
    <property type="evidence" value="ECO:0007669"/>
    <property type="project" value="TreeGrafter"/>
</dbReference>